<proteinExistence type="predicted"/>
<dbReference type="EMBL" id="SHKP01000006">
    <property type="protein sequence ID" value="RZT97803.1"/>
    <property type="molecule type" value="Genomic_DNA"/>
</dbReference>
<evidence type="ECO:0000259" key="2">
    <source>
        <dbReference type="Pfam" id="PF04366"/>
    </source>
</evidence>
<evidence type="ECO:0000313" key="4">
    <source>
        <dbReference type="Proteomes" id="UP000293671"/>
    </source>
</evidence>
<organism evidence="3 4">
    <name type="scientific">Rivibacter subsaxonicus</name>
    <dbReference type="NCBI Taxonomy" id="457575"/>
    <lineage>
        <taxon>Bacteria</taxon>
        <taxon>Pseudomonadati</taxon>
        <taxon>Pseudomonadota</taxon>
        <taxon>Betaproteobacteria</taxon>
        <taxon>Burkholderiales</taxon>
        <taxon>Rivibacter</taxon>
    </lineage>
</organism>
<feature type="chain" id="PRO_5020745727" evidence="1">
    <location>
        <begin position="24"/>
        <end position="186"/>
    </location>
</feature>
<dbReference type="Pfam" id="PF04366">
    <property type="entry name" value="Ysc84"/>
    <property type="match status" value="1"/>
</dbReference>
<dbReference type="InterPro" id="IPR007461">
    <property type="entry name" value="Ysc84_actin-binding"/>
</dbReference>
<keyword evidence="1" id="KW-0732">Signal</keyword>
<dbReference type="AlphaFoldDB" id="A0A4Q7VN83"/>
<accession>A0A4Q7VN83</accession>
<dbReference type="Proteomes" id="UP000293671">
    <property type="component" value="Unassembled WGS sequence"/>
</dbReference>
<dbReference type="RefSeq" id="WP_130431982.1">
    <property type="nucleotide sequence ID" value="NZ_SHKP01000006.1"/>
</dbReference>
<protein>
    <submittedName>
        <fullName evidence="3">Lipid-binding SYLF domain-containing protein</fullName>
    </submittedName>
</protein>
<comment type="caution">
    <text evidence="3">The sequence shown here is derived from an EMBL/GenBank/DDBJ whole genome shotgun (WGS) entry which is preliminary data.</text>
</comment>
<keyword evidence="4" id="KW-1185">Reference proteome</keyword>
<sequence length="186" mass="18797">MRFSKLLITGIALVSMLGAGAYAQDKAAQQAEVKAKAMQALQDFYKADPKLKTAVEAAPGYAVFTTYGLSLGLGGAGGKGIAHNSKTKSDVYMSIAQASAGLQVGASDTRYLYVFSDAKALTDFIDKGWDASAGAAAGAGTGASAANVKAGAGEFTGGKQYALTKAGLQAGVAVAGTKAWKDKDLN</sequence>
<evidence type="ECO:0000256" key="1">
    <source>
        <dbReference type="SAM" id="SignalP"/>
    </source>
</evidence>
<gene>
    <name evidence="3" type="ORF">EV670_2200</name>
</gene>
<feature type="signal peptide" evidence="1">
    <location>
        <begin position="1"/>
        <end position="23"/>
    </location>
</feature>
<reference evidence="3 4" key="1">
    <citation type="submission" date="2019-02" db="EMBL/GenBank/DDBJ databases">
        <title>Genomic Encyclopedia of Type Strains, Phase IV (KMG-IV): sequencing the most valuable type-strain genomes for metagenomic binning, comparative biology and taxonomic classification.</title>
        <authorList>
            <person name="Goeker M."/>
        </authorList>
    </citation>
    <scope>NUCLEOTIDE SEQUENCE [LARGE SCALE GENOMIC DNA]</scope>
    <source>
        <strain evidence="3 4">DSM 19570</strain>
    </source>
</reference>
<feature type="domain" description="Ysc84 actin-binding" evidence="2">
    <location>
        <begin position="97"/>
        <end position="186"/>
    </location>
</feature>
<name>A0A4Q7VN83_9BURK</name>
<dbReference type="OrthoDB" id="117166at2"/>
<evidence type="ECO:0000313" key="3">
    <source>
        <dbReference type="EMBL" id="RZT97803.1"/>
    </source>
</evidence>